<accession>A0ABY7F6A4</accession>
<dbReference type="Gene3D" id="2.60.120.380">
    <property type="match status" value="1"/>
</dbReference>
<name>A0ABY7F6A4_MYAAR</name>
<evidence type="ECO:0000259" key="2">
    <source>
        <dbReference type="Pfam" id="PF01067"/>
    </source>
</evidence>
<dbReference type="Pfam" id="PF01067">
    <property type="entry name" value="Calpain_III"/>
    <property type="match status" value="1"/>
</dbReference>
<evidence type="ECO:0000256" key="1">
    <source>
        <dbReference type="SAM" id="MobiDB-lite"/>
    </source>
</evidence>
<gene>
    <name evidence="3" type="ORF">MAR_031151</name>
</gene>
<feature type="domain" description="Peptidase C2 calpain large subunit" evidence="2">
    <location>
        <begin position="374"/>
        <end position="452"/>
    </location>
</feature>
<dbReference type="SUPFAM" id="SSF49758">
    <property type="entry name" value="Calpain large subunit, middle domain (domain III)"/>
    <property type="match status" value="1"/>
</dbReference>
<proteinExistence type="predicted"/>
<dbReference type="InterPro" id="IPR022682">
    <property type="entry name" value="Calpain_domain_III"/>
</dbReference>
<dbReference type="Proteomes" id="UP001164746">
    <property type="component" value="Chromosome 10"/>
</dbReference>
<dbReference type="InterPro" id="IPR036213">
    <property type="entry name" value="Calpain_III_sf"/>
</dbReference>
<feature type="compositionally biased region" description="Basic and acidic residues" evidence="1">
    <location>
        <begin position="72"/>
        <end position="87"/>
    </location>
</feature>
<protein>
    <recommendedName>
        <fullName evidence="2">Peptidase C2 calpain large subunit domain-containing protein</fullName>
    </recommendedName>
</protein>
<evidence type="ECO:0000313" key="4">
    <source>
        <dbReference type="Proteomes" id="UP001164746"/>
    </source>
</evidence>
<feature type="region of interest" description="Disordered" evidence="1">
    <location>
        <begin position="72"/>
        <end position="108"/>
    </location>
</feature>
<dbReference type="EMBL" id="CP111021">
    <property type="protein sequence ID" value="WAR16557.1"/>
    <property type="molecule type" value="Genomic_DNA"/>
</dbReference>
<feature type="region of interest" description="Disordered" evidence="1">
    <location>
        <begin position="157"/>
        <end position="189"/>
    </location>
</feature>
<keyword evidence="4" id="KW-1185">Reference proteome</keyword>
<evidence type="ECO:0000313" key="3">
    <source>
        <dbReference type="EMBL" id="WAR16557.1"/>
    </source>
</evidence>
<sequence>MEYEIRDEISWGTVNAEFLGKYKPLVNKDQSEYWMTLEDFRCNFGGLIICSSDVPYTTDALTTDRCYRRMSEEEIKSDRRRSSEGKHNRSVGDNFHSLHRNSQPYVERKKKHSAYAKLAFTRTSIPSEPGITNDTGILVRENTKTVKVDNSSFNKLRSKRHSNKQSKSDTLCMSKHQRKKSAFAERAKSAEISKPDLQVCERANSADDMLRTNDKEGGKGKAQLTLATDKHVGKLGASNCSADRQNQNTETGEYLRRDSDKVPALSQTKHPLPSPAISMRKESVDFVQTRSDSLVSNSSAISDCHSTFSASDITLNMQSGLSRENSFKRPKSAPGNFVRSASSGSLPNMVVNNFIASSSDNFRSHGSWRYIIEYRGKWEKSESGVSSVDMKLHSRNPRILLNILHPDAINRIVAPGYHGRSHVIVSLMQDYRHGAKTANSLLMPIGFSIYKRDILGENYSLSTS</sequence>
<reference evidence="3" key="1">
    <citation type="submission" date="2022-11" db="EMBL/GenBank/DDBJ databases">
        <title>Centuries of genome instability and evolution in soft-shell clam transmissible cancer (bioRxiv).</title>
        <authorList>
            <person name="Hart S.F.M."/>
            <person name="Yonemitsu M.A."/>
            <person name="Giersch R.M."/>
            <person name="Beal B.F."/>
            <person name="Arriagada G."/>
            <person name="Davis B.W."/>
            <person name="Ostrander E.A."/>
            <person name="Goff S.P."/>
            <person name="Metzger M.J."/>
        </authorList>
    </citation>
    <scope>NUCLEOTIDE SEQUENCE</scope>
    <source>
        <strain evidence="3">MELC-2E11</strain>
        <tissue evidence="3">Siphon/mantle</tissue>
    </source>
</reference>
<organism evidence="3 4">
    <name type="scientific">Mya arenaria</name>
    <name type="common">Soft-shell clam</name>
    <dbReference type="NCBI Taxonomy" id="6604"/>
    <lineage>
        <taxon>Eukaryota</taxon>
        <taxon>Metazoa</taxon>
        <taxon>Spiralia</taxon>
        <taxon>Lophotrochozoa</taxon>
        <taxon>Mollusca</taxon>
        <taxon>Bivalvia</taxon>
        <taxon>Autobranchia</taxon>
        <taxon>Heteroconchia</taxon>
        <taxon>Euheterodonta</taxon>
        <taxon>Imparidentia</taxon>
        <taxon>Neoheterodontei</taxon>
        <taxon>Myida</taxon>
        <taxon>Myoidea</taxon>
        <taxon>Myidae</taxon>
        <taxon>Mya</taxon>
    </lineage>
</organism>